<keyword evidence="2" id="KW-1185">Reference proteome</keyword>
<evidence type="ECO:0000313" key="2">
    <source>
        <dbReference type="Proteomes" id="UP000598146"/>
    </source>
</evidence>
<proteinExistence type="predicted"/>
<reference evidence="1" key="1">
    <citation type="submission" date="2020-11" db="EMBL/GenBank/DDBJ databases">
        <title>Isolation and identification of active actinomycetes.</title>
        <authorList>
            <person name="Sun X."/>
        </authorList>
    </citation>
    <scope>NUCLEOTIDE SEQUENCE</scope>
    <source>
        <strain evidence="1">NEAU-A11</strain>
    </source>
</reference>
<evidence type="ECO:0000313" key="1">
    <source>
        <dbReference type="EMBL" id="MBG0568063.1"/>
    </source>
</evidence>
<organism evidence="1 2">
    <name type="scientific">Actinoplanes aureus</name>
    <dbReference type="NCBI Taxonomy" id="2792083"/>
    <lineage>
        <taxon>Bacteria</taxon>
        <taxon>Bacillati</taxon>
        <taxon>Actinomycetota</taxon>
        <taxon>Actinomycetes</taxon>
        <taxon>Micromonosporales</taxon>
        <taxon>Micromonosporaceae</taxon>
        <taxon>Actinoplanes</taxon>
    </lineage>
</organism>
<name>A0A931G1M3_9ACTN</name>
<gene>
    <name evidence="1" type="ORF">I4J89_42195</name>
</gene>
<dbReference type="Proteomes" id="UP000598146">
    <property type="component" value="Unassembled WGS sequence"/>
</dbReference>
<accession>A0A931G1M3</accession>
<dbReference type="AlphaFoldDB" id="A0A931G1M3"/>
<comment type="caution">
    <text evidence="1">The sequence shown here is derived from an EMBL/GenBank/DDBJ whole genome shotgun (WGS) entry which is preliminary data.</text>
</comment>
<protein>
    <submittedName>
        <fullName evidence="1">Uncharacterized protein</fullName>
    </submittedName>
</protein>
<dbReference type="RefSeq" id="WP_196419831.1">
    <property type="nucleotide sequence ID" value="NZ_JADQTO010000033.1"/>
</dbReference>
<dbReference type="EMBL" id="JADQTO010000033">
    <property type="protein sequence ID" value="MBG0568063.1"/>
    <property type="molecule type" value="Genomic_DNA"/>
</dbReference>
<sequence>MRLIELTNGRHATTGLLVLAWVRKVPGGLGLVLSINDDEFVLAPDDVLEFGVPMMVRRRDGLRFLHSFVEPLLDADSGPGSTHVVPVAAGRIAWYSDRCHQRPVLDDRALRQLSGTSSTATAGR</sequence>